<protein>
    <submittedName>
        <fullName evidence="1">Aryl sulfotransferase</fullName>
    </submittedName>
</protein>
<dbReference type="Proteomes" id="UP000216113">
    <property type="component" value="Unassembled WGS sequence"/>
</dbReference>
<comment type="caution">
    <text evidence="1">The sequence shown here is derived from an EMBL/GenBank/DDBJ whole genome shotgun (WGS) entry which is preliminary data.</text>
</comment>
<dbReference type="Pfam" id="PF14269">
    <property type="entry name" value="Arylsulfotran_2"/>
    <property type="match status" value="1"/>
</dbReference>
<keyword evidence="1" id="KW-0808">Transferase</keyword>
<dbReference type="Gene3D" id="2.130.10.10">
    <property type="entry name" value="YVTN repeat-like/Quinoprotein amine dehydrogenase"/>
    <property type="match status" value="1"/>
</dbReference>
<dbReference type="RefSeq" id="WP_095030297.1">
    <property type="nucleotide sequence ID" value="NZ_NQKL01000015.1"/>
</dbReference>
<sequence>MSNLHSTTLKRHKTGLVGVDHARSAGGYTLFAPQTADGNVLLIDLDGEIVHRWKLPQRPGRDAVILRNGNLGYNGNHPDSPDLFPGWSVWHGGAFSEVTPDGEVVWEHTDLMHHHDAQWLDNGHLLYTTVEPLSLELASRVVGGIPGSEAPGGVIYGDVIKEVDRQGHVVWEWRSWEHLRPEDYPLHDAFERYHWPMTNAVSPGRDGKIILSLRSVSAVIAISRSSNKVLWRLGHDLVAQQHCPSELENGNVLVFDNGIFRPHASMPHSRILEIEPLSQRIVWQYADTPGYAFFTPFMGGAQRLHNGNTLVTEANFGRLFEVTPTGEVVWEYINPYFAPYPDAASRAYLPGENNAIFRAHRYQRRDIPWLVAR</sequence>
<reference evidence="1 2" key="1">
    <citation type="submission" date="2017-08" db="EMBL/GenBank/DDBJ databases">
        <title>Genomic and metabolic characterisation of spoilage-associated Pseudomonas species.</title>
        <authorList>
            <person name="Stanborough T."/>
            <person name="Fegan N."/>
            <person name="Powell S.M."/>
            <person name="Singh T."/>
            <person name="Tamplin M.L."/>
            <person name="Chandry P.S."/>
        </authorList>
    </citation>
    <scope>NUCLEOTIDE SEQUENCE [LARGE SCALE GENOMIC DNA]</scope>
    <source>
        <strain evidence="1 2">F1820</strain>
    </source>
</reference>
<dbReference type="EMBL" id="NQKL01000015">
    <property type="protein sequence ID" value="OZY40430.1"/>
    <property type="molecule type" value="Genomic_DNA"/>
</dbReference>
<dbReference type="InterPro" id="IPR011047">
    <property type="entry name" value="Quinoprotein_ADH-like_sf"/>
</dbReference>
<dbReference type="PANTHER" id="PTHR35340">
    <property type="entry name" value="PQQ ENZYME REPEAT PROTEIN-RELATED"/>
    <property type="match status" value="1"/>
</dbReference>
<name>A0A266LRZ5_PSEFR</name>
<dbReference type="PANTHER" id="PTHR35340:SF5">
    <property type="entry name" value="ASST-DOMAIN-CONTAINING PROTEIN"/>
    <property type="match status" value="1"/>
</dbReference>
<dbReference type="InterPro" id="IPR015943">
    <property type="entry name" value="WD40/YVTN_repeat-like_dom_sf"/>
</dbReference>
<dbReference type="SUPFAM" id="SSF50998">
    <property type="entry name" value="Quinoprotein alcohol dehydrogenase-like"/>
    <property type="match status" value="1"/>
</dbReference>
<proteinExistence type="predicted"/>
<dbReference type="AlphaFoldDB" id="A0A266LRZ5"/>
<dbReference type="InterPro" id="IPR039535">
    <property type="entry name" value="ASST-like"/>
</dbReference>
<dbReference type="GO" id="GO:0016740">
    <property type="term" value="F:transferase activity"/>
    <property type="evidence" value="ECO:0007669"/>
    <property type="project" value="UniProtKB-KW"/>
</dbReference>
<organism evidence="1 2">
    <name type="scientific">Pseudomonas fragi</name>
    <dbReference type="NCBI Taxonomy" id="296"/>
    <lineage>
        <taxon>Bacteria</taxon>
        <taxon>Pseudomonadati</taxon>
        <taxon>Pseudomonadota</taxon>
        <taxon>Gammaproteobacteria</taxon>
        <taxon>Pseudomonadales</taxon>
        <taxon>Pseudomonadaceae</taxon>
        <taxon>Pseudomonas</taxon>
    </lineage>
</organism>
<dbReference type="InterPro" id="IPR053143">
    <property type="entry name" value="Arylsulfate_ST"/>
</dbReference>
<evidence type="ECO:0000313" key="2">
    <source>
        <dbReference type="Proteomes" id="UP000216113"/>
    </source>
</evidence>
<gene>
    <name evidence="1" type="ORF">CJF43_17695</name>
</gene>
<accession>A0A266LRZ5</accession>
<evidence type="ECO:0000313" key="1">
    <source>
        <dbReference type="EMBL" id="OZY40430.1"/>
    </source>
</evidence>